<sequence length="96" mass="11040">MGKILLKNEDINLDTASSSDFIAIILKGLILKKEYNKAENILFEEIEKNKSDQMYKIALDFYETLSEKSNEELLAGNFSKDEIFQGLKDIEAIFKK</sequence>
<accession>A0ABS2FH19</accession>
<comment type="caution">
    <text evidence="1">The sequence shown here is derived from an EMBL/GenBank/DDBJ whole genome shotgun (WGS) entry which is preliminary data.</text>
</comment>
<reference evidence="1 2" key="1">
    <citation type="journal article" date="2021" name="Sci. Rep.">
        <title>The distribution of antibiotic resistance genes in chicken gut microbiota commensals.</title>
        <authorList>
            <person name="Juricova H."/>
            <person name="Matiasovicova J."/>
            <person name="Kubasova T."/>
            <person name="Cejkova D."/>
            <person name="Rychlik I."/>
        </authorList>
    </citation>
    <scope>NUCLEOTIDE SEQUENCE [LARGE SCALE GENOMIC DNA]</scope>
    <source>
        <strain evidence="1 2">An435</strain>
    </source>
</reference>
<dbReference type="InterPro" id="IPR045507">
    <property type="entry name" value="DUF6483"/>
</dbReference>
<protein>
    <submittedName>
        <fullName evidence="1">Uncharacterized protein</fullName>
    </submittedName>
</protein>
<gene>
    <name evidence="1" type="ORF">H6A19_09840</name>
</gene>
<dbReference type="Pfam" id="PF20092">
    <property type="entry name" value="DUF6483"/>
    <property type="match status" value="1"/>
</dbReference>
<evidence type="ECO:0000313" key="1">
    <source>
        <dbReference type="EMBL" id="MBM6819631.1"/>
    </source>
</evidence>
<evidence type="ECO:0000313" key="2">
    <source>
        <dbReference type="Proteomes" id="UP000767334"/>
    </source>
</evidence>
<dbReference type="Proteomes" id="UP000767334">
    <property type="component" value="Unassembled WGS sequence"/>
</dbReference>
<dbReference type="EMBL" id="JACJLL010000055">
    <property type="protein sequence ID" value="MBM6819631.1"/>
    <property type="molecule type" value="Genomic_DNA"/>
</dbReference>
<name>A0ABS2FH19_9CLOT</name>
<proteinExistence type="predicted"/>
<organism evidence="1 2">
    <name type="scientific">Clostridium saudiense</name>
    <dbReference type="NCBI Taxonomy" id="1414720"/>
    <lineage>
        <taxon>Bacteria</taxon>
        <taxon>Bacillati</taxon>
        <taxon>Bacillota</taxon>
        <taxon>Clostridia</taxon>
        <taxon>Eubacteriales</taxon>
        <taxon>Clostridiaceae</taxon>
        <taxon>Clostridium</taxon>
    </lineage>
</organism>
<keyword evidence="2" id="KW-1185">Reference proteome</keyword>